<reference evidence="2" key="1">
    <citation type="submission" date="2020-03" db="EMBL/GenBank/DDBJ databases">
        <authorList>
            <person name="Weist P."/>
        </authorList>
    </citation>
    <scope>NUCLEOTIDE SEQUENCE</scope>
</reference>
<proteinExistence type="predicted"/>
<dbReference type="Proteomes" id="UP001153269">
    <property type="component" value="Unassembled WGS sequence"/>
</dbReference>
<feature type="compositionally biased region" description="Basic and acidic residues" evidence="1">
    <location>
        <begin position="106"/>
        <end position="128"/>
    </location>
</feature>
<name>A0A9N7UDC9_PLEPL</name>
<feature type="compositionally biased region" description="Basic residues" evidence="1">
    <location>
        <begin position="74"/>
        <end position="87"/>
    </location>
</feature>
<feature type="compositionally biased region" description="Basic and acidic residues" evidence="1">
    <location>
        <begin position="88"/>
        <end position="99"/>
    </location>
</feature>
<evidence type="ECO:0000256" key="1">
    <source>
        <dbReference type="SAM" id="MobiDB-lite"/>
    </source>
</evidence>
<sequence>MLTRDLLDSCSIKELLFFFKHSDGRHVIKPGRAGVQVKVTSRTGLSKKNLTTFWWGNFDRVVAQKKIKKLKRKFKSSRFTRAPKQRGHKELKLERKTSKNEQAGEGQRDSCSDEERDVGGEEEDGKQL</sequence>
<dbReference type="EMBL" id="CADEAL010001088">
    <property type="protein sequence ID" value="CAB1428770.1"/>
    <property type="molecule type" value="Genomic_DNA"/>
</dbReference>
<protein>
    <submittedName>
        <fullName evidence="2">Uncharacterized protein</fullName>
    </submittedName>
</protein>
<evidence type="ECO:0000313" key="3">
    <source>
        <dbReference type="Proteomes" id="UP001153269"/>
    </source>
</evidence>
<keyword evidence="3" id="KW-1185">Reference proteome</keyword>
<evidence type="ECO:0000313" key="2">
    <source>
        <dbReference type="EMBL" id="CAB1428770.1"/>
    </source>
</evidence>
<comment type="caution">
    <text evidence="2">The sequence shown here is derived from an EMBL/GenBank/DDBJ whole genome shotgun (WGS) entry which is preliminary data.</text>
</comment>
<organism evidence="2 3">
    <name type="scientific">Pleuronectes platessa</name>
    <name type="common">European plaice</name>
    <dbReference type="NCBI Taxonomy" id="8262"/>
    <lineage>
        <taxon>Eukaryota</taxon>
        <taxon>Metazoa</taxon>
        <taxon>Chordata</taxon>
        <taxon>Craniata</taxon>
        <taxon>Vertebrata</taxon>
        <taxon>Euteleostomi</taxon>
        <taxon>Actinopterygii</taxon>
        <taxon>Neopterygii</taxon>
        <taxon>Teleostei</taxon>
        <taxon>Neoteleostei</taxon>
        <taxon>Acanthomorphata</taxon>
        <taxon>Carangaria</taxon>
        <taxon>Pleuronectiformes</taxon>
        <taxon>Pleuronectoidei</taxon>
        <taxon>Pleuronectidae</taxon>
        <taxon>Pleuronectes</taxon>
    </lineage>
</organism>
<gene>
    <name evidence="2" type="ORF">PLEPLA_LOCUS16744</name>
</gene>
<feature type="region of interest" description="Disordered" evidence="1">
    <location>
        <begin position="74"/>
        <end position="128"/>
    </location>
</feature>
<accession>A0A9N7UDC9</accession>
<dbReference type="AlphaFoldDB" id="A0A9N7UDC9"/>